<evidence type="ECO:0000313" key="1">
    <source>
        <dbReference type="EMBL" id="MES1920273.1"/>
    </source>
</evidence>
<sequence length="51" mass="6195">MIRKEIVNQLRKCPKSLIILNDLQKMDMSIFENLEDFFEGTAYTESFYKRF</sequence>
<accession>A0ABV2ALJ4</accession>
<gene>
    <name evidence="1" type="ORF">MHBO_001960</name>
</gene>
<keyword evidence="2" id="KW-1185">Reference proteome</keyword>
<protein>
    <submittedName>
        <fullName evidence="1">Uncharacterized protein</fullName>
    </submittedName>
</protein>
<proteinExistence type="predicted"/>
<dbReference type="Proteomes" id="UP001439008">
    <property type="component" value="Unassembled WGS sequence"/>
</dbReference>
<dbReference type="EMBL" id="JBDODL010000580">
    <property type="protein sequence ID" value="MES1920273.1"/>
    <property type="molecule type" value="Genomic_DNA"/>
</dbReference>
<name>A0ABV2ALJ4_9EUKA</name>
<organism evidence="1 2">
    <name type="scientific">Bonamia ostreae</name>
    <dbReference type="NCBI Taxonomy" id="126728"/>
    <lineage>
        <taxon>Eukaryota</taxon>
        <taxon>Sar</taxon>
        <taxon>Rhizaria</taxon>
        <taxon>Endomyxa</taxon>
        <taxon>Ascetosporea</taxon>
        <taxon>Haplosporida</taxon>
        <taxon>Bonamia</taxon>
    </lineage>
</organism>
<reference evidence="1 2" key="1">
    <citation type="journal article" date="2024" name="BMC Biol.">
        <title>Comparative genomics of Ascetosporea gives new insight into the evolutionary basis for animal parasitism in Rhizaria.</title>
        <authorList>
            <person name="Hiltunen Thoren M."/>
            <person name="Onut-Brannstrom I."/>
            <person name="Alfjorden A."/>
            <person name="Peckova H."/>
            <person name="Swords F."/>
            <person name="Hooper C."/>
            <person name="Holzer A.S."/>
            <person name="Bass D."/>
            <person name="Burki F."/>
        </authorList>
    </citation>
    <scope>NUCLEOTIDE SEQUENCE [LARGE SCALE GENOMIC DNA]</scope>
    <source>
        <strain evidence="1">20-A016</strain>
    </source>
</reference>
<comment type="caution">
    <text evidence="1">The sequence shown here is derived from an EMBL/GenBank/DDBJ whole genome shotgun (WGS) entry which is preliminary data.</text>
</comment>
<evidence type="ECO:0000313" key="2">
    <source>
        <dbReference type="Proteomes" id="UP001439008"/>
    </source>
</evidence>